<dbReference type="InterPro" id="IPR027902">
    <property type="entry name" value="DUF4487"/>
</dbReference>
<reference evidence="3" key="1">
    <citation type="submission" date="2013-09" db="EMBL/GenBank/DDBJ databases">
        <title>The Genome Sequence of Anopheles culicifacies species A.</title>
        <authorList>
            <consortium name="The Broad Institute Genomics Platform"/>
            <person name="Neafsey D.E."/>
            <person name="Besansky N."/>
            <person name="Howell P."/>
            <person name="Walton C."/>
            <person name="Young S.K."/>
            <person name="Zeng Q."/>
            <person name="Gargeya S."/>
            <person name="Fitzgerald M."/>
            <person name="Haas B."/>
            <person name="Abouelleil A."/>
            <person name="Allen A.W."/>
            <person name="Alvarado L."/>
            <person name="Arachchi H.M."/>
            <person name="Berlin A.M."/>
            <person name="Chapman S.B."/>
            <person name="Gainer-Dewar J."/>
            <person name="Goldberg J."/>
            <person name="Griggs A."/>
            <person name="Gujja S."/>
            <person name="Hansen M."/>
            <person name="Howarth C."/>
            <person name="Imamovic A."/>
            <person name="Ireland A."/>
            <person name="Larimer J."/>
            <person name="McCowan C."/>
            <person name="Murphy C."/>
            <person name="Pearson M."/>
            <person name="Poon T.W."/>
            <person name="Priest M."/>
            <person name="Roberts A."/>
            <person name="Saif S."/>
            <person name="Shea T."/>
            <person name="Sisk P."/>
            <person name="Sykes S."/>
            <person name="Wortman J."/>
            <person name="Nusbaum C."/>
            <person name="Birren B."/>
        </authorList>
    </citation>
    <scope>NUCLEOTIDE SEQUENCE [LARGE SCALE GENOMIC DNA]</scope>
    <source>
        <strain evidence="3">A-37</strain>
    </source>
</reference>
<proteinExistence type="predicted"/>
<dbReference type="EMBL" id="AXCM01002827">
    <property type="status" value="NOT_ANNOTATED_CDS"/>
    <property type="molecule type" value="Genomic_DNA"/>
</dbReference>
<keyword evidence="1" id="KW-0175">Coiled coil</keyword>
<sequence>MSETKVILNSANDLLLLGDAIRNVPLKDIAQTSLKGLRRQESDIDLYEYLFTNIIHQFEPREFEAEISCAILPELVCYLEKIQSDVQSNGLSFFFVENLTVLLKVADVLLKLIEYLTEKEEQCQLLRSLTIFPEYLLRCYTIVRKNYVAMAHESEALEAMKALYAICKKLLLAFLELLYPREASGRNCNYFRAIDHDEEYDCLEKVCILLANVGNEISPIDSLLASDVWKAIVKLCTDHAEQSFIRDKTGWLDEIVTVLNNGINSSFVDVRTKNEHTKQSTIALKLNAFFLRVMLKILTLSKQHARVCTFTAVVRNLLAVKSCLRMKTIGNELAAGIEQYLHIGYMAIVESSYRTESFAKALSQYDCKTPEETHSFYQLTIHIVTQLVSNANEKNLLSLYCYRHHLLPHVCNLLKHSDSLFYNNATLYKQLLVHCSALLLMGVRLKDRAAQKKNEEVLVRMVLQEHYYTATFGIDLWSIFVRYHSTQLMYGYFLFWKKINDRYSIFTTRPKQVHIRQLLRNLFVFLPVTYKERLLVTYPATDGTNDRLWAALCPLPVEIDESKRKQFKACFEKRLLEGIKARQNAPGNVRIFYEVLGLLSITGIATKTIETSTTTLWVSQLKWNTVVKTTSASSIFESLERNASGLSLGTVLNSTNATALAEAKPFVKYQVAKLIKVHPNQSTNVQSLLEVLLEDNVPFVKALAFHVLRQLKNKQTPVANQLLSRQPSIQSQLNRWHSNITTKPLTLKTRSVSSDQIPSAIVHRCQQRGKTDVSPESLGSLMRTINSKVNELFPDDGDEVMQEIDVDMFADDSSAQAKKRKFDATAEDRTGGAVEINQCLKELQQQSVRLERLIPAQRLQSTQKEQLQTIIATLTRALDS</sequence>
<dbReference type="Proteomes" id="UP000075883">
    <property type="component" value="Unassembled WGS sequence"/>
</dbReference>
<keyword evidence="3" id="KW-1185">Reference proteome</keyword>
<dbReference type="VEuPathDB" id="VectorBase:ACUA004743"/>
<organism evidence="2 3">
    <name type="scientific">Anopheles culicifacies</name>
    <dbReference type="NCBI Taxonomy" id="139723"/>
    <lineage>
        <taxon>Eukaryota</taxon>
        <taxon>Metazoa</taxon>
        <taxon>Ecdysozoa</taxon>
        <taxon>Arthropoda</taxon>
        <taxon>Hexapoda</taxon>
        <taxon>Insecta</taxon>
        <taxon>Pterygota</taxon>
        <taxon>Neoptera</taxon>
        <taxon>Endopterygota</taxon>
        <taxon>Diptera</taxon>
        <taxon>Nematocera</taxon>
        <taxon>Culicoidea</taxon>
        <taxon>Culicidae</taxon>
        <taxon>Anophelinae</taxon>
        <taxon>Anopheles</taxon>
        <taxon>culicifacies species complex</taxon>
    </lineage>
</organism>
<accession>A0A182LY36</accession>
<dbReference type="PANTHER" id="PTHR16071:SF2">
    <property type="entry name" value="FIGNL1-INTERACTING REGULATOR OF RECOMBINATION AND MITOSIS"/>
    <property type="match status" value="1"/>
</dbReference>
<evidence type="ECO:0000313" key="3">
    <source>
        <dbReference type="Proteomes" id="UP000075883"/>
    </source>
</evidence>
<evidence type="ECO:0000313" key="2">
    <source>
        <dbReference type="EnsemblMetazoa" id="ACUA004743-PA"/>
    </source>
</evidence>
<dbReference type="EnsemblMetazoa" id="ACUA004743-RA">
    <property type="protein sequence ID" value="ACUA004743-PA"/>
    <property type="gene ID" value="ACUA004743"/>
</dbReference>
<dbReference type="AlphaFoldDB" id="A0A182LY36"/>
<evidence type="ECO:0000256" key="1">
    <source>
        <dbReference type="SAM" id="Coils"/>
    </source>
</evidence>
<name>A0A182LY36_9DIPT</name>
<feature type="coiled-coil region" evidence="1">
    <location>
        <begin position="833"/>
        <end position="860"/>
    </location>
</feature>
<protein>
    <submittedName>
        <fullName evidence="2">Uncharacterized protein</fullName>
    </submittedName>
</protein>
<reference evidence="2" key="2">
    <citation type="submission" date="2020-05" db="UniProtKB">
        <authorList>
            <consortium name="EnsemblMetazoa"/>
        </authorList>
    </citation>
    <scope>IDENTIFICATION</scope>
    <source>
        <strain evidence="2">A-37</strain>
    </source>
</reference>
<dbReference type="PANTHER" id="PTHR16071">
    <property type="entry name" value="CHROMOSOME 1 OPEN READING FRAME 112"/>
    <property type="match status" value="1"/>
</dbReference>